<sequence>MIVQHFLKWIETARVADRAAAANALARAYIVSELDFEDRCAAEAALTLLLDDPSPKVRQAMAEALKLSPRAPQQIVAALAADQPEVAAPLLALSPVLGDNDLIDLVAASGAAAQGLIATRARVSMALSAAIAEVGEPSACIELLRNPVAEIASVSFRRIAERLGGEARVREALIAHPALPSDTRHSLLISLGEALTKSSLVTALMGKARAERLMREACTRASLTLIDGTRQVEFAALVEHLRMRGDLTTGFLVRVIAHGKIDFFGAALVALSGQPESRVRALLSGGRDAALSALFRAAKLPAGTHAAVLCALAVWREVARGKRIAGAQEVSYMMLRCLQDARGEAVDPVDCGGLAKLVKSIHLEALRENARGHALAIAAA</sequence>
<reference evidence="1 2" key="1">
    <citation type="submission" date="2019-12" db="EMBL/GenBank/DDBJ databases">
        <title>Nitratireductor arenosus sp. nov., Isolated from sea sand, Jeju island, South Korea.</title>
        <authorList>
            <person name="Kim W."/>
        </authorList>
    </citation>
    <scope>NUCLEOTIDE SEQUENCE [LARGE SCALE GENOMIC DNA]</scope>
    <source>
        <strain evidence="1 2">CAU 1489</strain>
    </source>
</reference>
<gene>
    <name evidence="1" type="ORF">GN330_17175</name>
</gene>
<dbReference type="InterPro" id="IPR014598">
    <property type="entry name" value="UCP035865"/>
</dbReference>
<accession>A0A844QHN8</accession>
<dbReference type="Pfam" id="PF10098">
    <property type="entry name" value="DUF2336"/>
    <property type="match status" value="1"/>
</dbReference>
<dbReference type="Proteomes" id="UP000463224">
    <property type="component" value="Unassembled WGS sequence"/>
</dbReference>
<dbReference type="EMBL" id="WPHG01000004">
    <property type="protein sequence ID" value="MVA98982.1"/>
    <property type="molecule type" value="Genomic_DNA"/>
</dbReference>
<evidence type="ECO:0000313" key="1">
    <source>
        <dbReference type="EMBL" id="MVA98982.1"/>
    </source>
</evidence>
<keyword evidence="2" id="KW-1185">Reference proteome</keyword>
<dbReference type="AlphaFoldDB" id="A0A844QHN8"/>
<name>A0A844QHN8_9HYPH</name>
<dbReference type="InterPro" id="IPR019285">
    <property type="entry name" value="DUF2336"/>
</dbReference>
<comment type="caution">
    <text evidence="1">The sequence shown here is derived from an EMBL/GenBank/DDBJ whole genome shotgun (WGS) entry which is preliminary data.</text>
</comment>
<organism evidence="1 2">
    <name type="scientific">Nitratireductor arenosus</name>
    <dbReference type="NCBI Taxonomy" id="2682096"/>
    <lineage>
        <taxon>Bacteria</taxon>
        <taxon>Pseudomonadati</taxon>
        <taxon>Pseudomonadota</taxon>
        <taxon>Alphaproteobacteria</taxon>
        <taxon>Hyphomicrobiales</taxon>
        <taxon>Phyllobacteriaceae</taxon>
        <taxon>Nitratireductor</taxon>
    </lineage>
</organism>
<dbReference type="PIRSF" id="PIRSF035865">
    <property type="entry name" value="UCP035865"/>
    <property type="match status" value="1"/>
</dbReference>
<proteinExistence type="predicted"/>
<protein>
    <submittedName>
        <fullName evidence="1">DUF2336 domain-containing protein</fullName>
    </submittedName>
</protein>
<dbReference type="RefSeq" id="WP_156713950.1">
    <property type="nucleotide sequence ID" value="NZ_WPHG01000004.1"/>
</dbReference>
<evidence type="ECO:0000313" key="2">
    <source>
        <dbReference type="Proteomes" id="UP000463224"/>
    </source>
</evidence>